<evidence type="ECO:0000313" key="2">
    <source>
        <dbReference type="Proteomes" id="UP000636479"/>
    </source>
</evidence>
<dbReference type="GO" id="GO:0003924">
    <property type="term" value="F:GTPase activity"/>
    <property type="evidence" value="ECO:0007669"/>
    <property type="project" value="InterPro"/>
</dbReference>
<dbReference type="InterPro" id="IPR050209">
    <property type="entry name" value="Rab_GTPases_membrane_traffic"/>
</dbReference>
<dbReference type="PROSITE" id="PS51421">
    <property type="entry name" value="RAS"/>
    <property type="match status" value="1"/>
</dbReference>
<dbReference type="GeneID" id="59343417"/>
<name>A0A8H6WBK2_9AGAR</name>
<dbReference type="InterPro" id="IPR001806">
    <property type="entry name" value="Small_GTPase"/>
</dbReference>
<dbReference type="RefSeq" id="XP_037223786.1">
    <property type="nucleotide sequence ID" value="XM_037360901.1"/>
</dbReference>
<evidence type="ECO:0000313" key="1">
    <source>
        <dbReference type="EMBL" id="KAF7310336.1"/>
    </source>
</evidence>
<keyword evidence="2" id="KW-1185">Reference proteome</keyword>
<dbReference type="Pfam" id="PF00071">
    <property type="entry name" value="Ras"/>
    <property type="match status" value="1"/>
</dbReference>
<organism evidence="1 2">
    <name type="scientific">Mycena indigotica</name>
    <dbReference type="NCBI Taxonomy" id="2126181"/>
    <lineage>
        <taxon>Eukaryota</taxon>
        <taxon>Fungi</taxon>
        <taxon>Dikarya</taxon>
        <taxon>Basidiomycota</taxon>
        <taxon>Agaricomycotina</taxon>
        <taxon>Agaricomycetes</taxon>
        <taxon>Agaricomycetidae</taxon>
        <taxon>Agaricales</taxon>
        <taxon>Marasmiineae</taxon>
        <taxon>Mycenaceae</taxon>
        <taxon>Mycena</taxon>
    </lineage>
</organism>
<dbReference type="EMBL" id="JACAZF010000003">
    <property type="protein sequence ID" value="KAF7310336.1"/>
    <property type="molecule type" value="Genomic_DNA"/>
</dbReference>
<dbReference type="SMART" id="SM00175">
    <property type="entry name" value="RAB"/>
    <property type="match status" value="1"/>
</dbReference>
<accession>A0A8H6WBK2</accession>
<dbReference type="PRINTS" id="PR00449">
    <property type="entry name" value="RASTRNSFRMNG"/>
</dbReference>
<reference evidence="1" key="1">
    <citation type="submission" date="2020-05" db="EMBL/GenBank/DDBJ databases">
        <title>Mycena genomes resolve the evolution of fungal bioluminescence.</title>
        <authorList>
            <person name="Tsai I.J."/>
        </authorList>
    </citation>
    <scope>NUCLEOTIDE SEQUENCE</scope>
    <source>
        <strain evidence="1">171206Taipei</strain>
    </source>
</reference>
<keyword evidence="1" id="KW-0378">Hydrolase</keyword>
<gene>
    <name evidence="1" type="ORF">MIND_00407700</name>
</gene>
<dbReference type="Gene3D" id="3.40.50.300">
    <property type="entry name" value="P-loop containing nucleotide triphosphate hydrolases"/>
    <property type="match status" value="1"/>
</dbReference>
<dbReference type="SUPFAM" id="SSF52540">
    <property type="entry name" value="P-loop containing nucleoside triphosphate hydrolases"/>
    <property type="match status" value="1"/>
</dbReference>
<protein>
    <submittedName>
        <fullName evidence="1">P-loop containing nucleoside triphosphate hydrolase</fullName>
    </submittedName>
</protein>
<dbReference type="PANTHER" id="PTHR47979">
    <property type="entry name" value="DRAB11-RELATED"/>
    <property type="match status" value="1"/>
</dbReference>
<dbReference type="AlphaFoldDB" id="A0A8H6WBK2"/>
<dbReference type="CDD" id="cd00154">
    <property type="entry name" value="Rab"/>
    <property type="match status" value="1"/>
</dbReference>
<sequence>MSSHDQEPKRKNINIILVGDDGTGKVPYVAYSSPRSSSALTIRAAVMRRFAENTFDRDPVHRIQHSAFRHLDIDGKRINAQIFIRPFGKIYRGQVRCPAWRKHTHWHVLIVNSFYRQASGFCFTYDVSQRRTFSQVDRWVREVSHVLTEELPPSPIPVRLYLVGTKTDRKAEREVSTEEGAELAARCNIAFAETSALDGSGVEDLFMTVFTRSLSPLLSPAALTGC</sequence>
<dbReference type="InterPro" id="IPR027417">
    <property type="entry name" value="P-loop_NTPase"/>
</dbReference>
<dbReference type="GO" id="GO:0005525">
    <property type="term" value="F:GTP binding"/>
    <property type="evidence" value="ECO:0007669"/>
    <property type="project" value="InterPro"/>
</dbReference>
<dbReference type="Proteomes" id="UP000636479">
    <property type="component" value="Unassembled WGS sequence"/>
</dbReference>
<dbReference type="OrthoDB" id="9989112at2759"/>
<dbReference type="PROSITE" id="PS51419">
    <property type="entry name" value="RAB"/>
    <property type="match status" value="1"/>
</dbReference>
<dbReference type="SMART" id="SM00173">
    <property type="entry name" value="RAS"/>
    <property type="match status" value="1"/>
</dbReference>
<proteinExistence type="predicted"/>
<comment type="caution">
    <text evidence="1">The sequence shown here is derived from an EMBL/GenBank/DDBJ whole genome shotgun (WGS) entry which is preliminary data.</text>
</comment>